<dbReference type="Gene3D" id="3.40.50.10680">
    <property type="entry name" value="CofD-like domains"/>
    <property type="match status" value="1"/>
</dbReference>
<keyword evidence="1" id="KW-0808">Transferase</keyword>
<dbReference type="CDD" id="cd07186">
    <property type="entry name" value="CofD_like"/>
    <property type="match status" value="1"/>
</dbReference>
<dbReference type="InterPro" id="IPR010115">
    <property type="entry name" value="FbiA/CofD"/>
</dbReference>
<evidence type="ECO:0000256" key="1">
    <source>
        <dbReference type="ARBA" id="ARBA00022679"/>
    </source>
</evidence>
<evidence type="ECO:0000256" key="2">
    <source>
        <dbReference type="ARBA" id="ARBA00022842"/>
    </source>
</evidence>
<keyword evidence="2" id="KW-0460">Magnesium</keyword>
<evidence type="ECO:0000313" key="3">
    <source>
        <dbReference type="EMBL" id="SVA23910.1"/>
    </source>
</evidence>
<dbReference type="GO" id="GO:0000287">
    <property type="term" value="F:magnesium ion binding"/>
    <property type="evidence" value="ECO:0007669"/>
    <property type="project" value="InterPro"/>
</dbReference>
<reference evidence="3" key="1">
    <citation type="submission" date="2018-05" db="EMBL/GenBank/DDBJ databases">
        <authorList>
            <person name="Lanie J.A."/>
            <person name="Ng W.-L."/>
            <person name="Kazmierczak K.M."/>
            <person name="Andrzejewski T.M."/>
            <person name="Davidsen T.M."/>
            <person name="Wayne K.J."/>
            <person name="Tettelin H."/>
            <person name="Glass J.I."/>
            <person name="Rusch D."/>
            <person name="Podicherti R."/>
            <person name="Tsui H.-C.T."/>
            <person name="Winkler M.E."/>
        </authorList>
    </citation>
    <scope>NUCLEOTIDE SEQUENCE</scope>
</reference>
<dbReference type="PANTHER" id="PTHR43007:SF1">
    <property type="entry name" value="2-PHOSPHO-L-LACTATE TRANSFERASE"/>
    <property type="match status" value="1"/>
</dbReference>
<evidence type="ECO:0008006" key="4">
    <source>
        <dbReference type="Google" id="ProtNLM"/>
    </source>
</evidence>
<protein>
    <recommendedName>
        <fullName evidence="4">2-phospho-L-lactate transferase</fullName>
    </recommendedName>
</protein>
<dbReference type="AlphaFoldDB" id="A0A381U6R0"/>
<name>A0A381U6R0_9ZZZZ</name>
<dbReference type="NCBIfam" id="TIGR01819">
    <property type="entry name" value="F420_cofD"/>
    <property type="match status" value="1"/>
</dbReference>
<dbReference type="PANTHER" id="PTHR43007">
    <property type="entry name" value="2-PHOSPHO-L-LACTATE TRANSFERASE"/>
    <property type="match status" value="1"/>
</dbReference>
<gene>
    <name evidence="3" type="ORF">METZ01_LOCUS76764</name>
</gene>
<dbReference type="Gene3D" id="1.10.8.240">
    <property type="entry name" value="CofD-like domain"/>
    <property type="match status" value="1"/>
</dbReference>
<organism evidence="3">
    <name type="scientific">marine metagenome</name>
    <dbReference type="NCBI Taxonomy" id="408172"/>
    <lineage>
        <taxon>unclassified sequences</taxon>
        <taxon>metagenomes</taxon>
        <taxon>ecological metagenomes</taxon>
    </lineage>
</organism>
<proteinExistence type="inferred from homology"/>
<dbReference type="SUPFAM" id="SSF142338">
    <property type="entry name" value="CofD-like"/>
    <property type="match status" value="1"/>
</dbReference>
<accession>A0A381U6R0</accession>
<dbReference type="EMBL" id="UINC01005846">
    <property type="protein sequence ID" value="SVA23910.1"/>
    <property type="molecule type" value="Genomic_DNA"/>
</dbReference>
<dbReference type="HAMAP" id="MF_01257">
    <property type="entry name" value="CofD"/>
    <property type="match status" value="1"/>
</dbReference>
<dbReference type="GO" id="GO:0043743">
    <property type="term" value="F:LPPG:FO 2-phospho-L-lactate transferase activity"/>
    <property type="evidence" value="ECO:0007669"/>
    <property type="project" value="InterPro"/>
</dbReference>
<dbReference type="InterPro" id="IPR038136">
    <property type="entry name" value="CofD-like_dom_sf"/>
</dbReference>
<dbReference type="Pfam" id="PF01933">
    <property type="entry name" value="CofD"/>
    <property type="match status" value="1"/>
</dbReference>
<sequence length="315" mass="34807">MAGGKIIALSGGVGGAKLCLGLHQICEPEDLYFITNTGDDFLYLGFYISPDVDTLVYTLAGVNNAETGWGRSDETWKTHNVLGELGADNWFKLGDKDLALHLHRSKALRNGECLTSITQDIANRFHIKATVLPMSDHMIQTVIDTDKGLLSFQEYFVKEASKPKIKGISFKSKNPEPSTEVTKTLMDPDLKSIVICPSNPYLSIDPILSIEKIRQSIAESKKPRVAVSPIINGQSIKGPTSKIMQELGLEVNVLTIAQHYKDCIDGIVIDTSDQDYAEQIESMGIHVKLSKIMMNNDDDKKRVAEDVINFIDHIS</sequence>
<dbReference type="InterPro" id="IPR002882">
    <property type="entry name" value="CofD"/>
</dbReference>